<dbReference type="Proteomes" id="UP001150907">
    <property type="component" value="Unassembled WGS sequence"/>
</dbReference>
<sequence length="997" mass="107029">MQPLDSDGAEEQQSRNNRASVVFQHLHASIASTYSQGQRSSVGHRSSLATGPWSLRRSVTEGAAGGTAFERQQSQPQPPWWDEGEDEGEDEDEDGSKRRAAADELTPLVEGGGAAAGTSWRSSWRSMAGRVVPLRRAEQIGVFKAVLAYGVAALFAFVPALREWLGDPEYMAPHLVTNAAIWCHAAQPRSSLAEGALVGALWVCAASAATSGTLAASAWVHEWSGGDPAAGDLAILSKALSLGVVFALSWALAFAKANAARASVGAATAMANIALCLVMLREAPVAHRPDGAGEGVGRKAAHVAGAVVTGLGVSLAVGWFVRPATAGAEARARVRGAVASFRALVPQLLAPVVRGAAPPSSQAKAGGAKAAALKAALREHRRAMQQLRAAACAAGLPLDGLAPALDALSLRVSSMGSALELRVIDHSADASALDARVYAAVIRRIRAPVLQLAAVCDRALEHVAAAVDAALAPRRADPPDADACHAELAAAIADFDAAYACAVAALDRPSGPPGRALGAASTTTEEQLFIVHFFVFSLREFAAELLASVLPHAAALSRAPPALFRPRRVAAALAAYVRVLWDTGATTELEARHEIVRASDPQSLHAPRPATRLQRMARSLWHVLMWTRRLNVRFATKSALLVTALSFPCYWSMDMYTEYRRQRLEWMVISAAAIMVPTVGGSLLVSVYRILGTCAGGLAAFLVYEVGRDNPALTFVLLVMFSVPCFHVILHGKYPKIGQFALLTFGVILINKWVAREDQGEGAGDLAIRRTMSVALGIIAGMLVTMYVWPYEARVRVRQALSWWMLTASILYDRLWSSNSSPFISLDSAEELQSSLVEIRALLADTLNEPRLKGRFPLESYQRIINACQRLLDAMVAARWVAQQTPAPKDLLRSTELVREQRDDLVSLAMYVLASALVLKTPLPAVLPPIHASQRRVAHAMRDILDTATLDDDSIARARYVFYYTQVMLGWEVVQELAIIGGLQRELYGSYGPRQLY</sequence>
<feature type="compositionally biased region" description="Acidic residues" evidence="5">
    <location>
        <begin position="82"/>
        <end position="94"/>
    </location>
</feature>
<evidence type="ECO:0000256" key="4">
    <source>
        <dbReference type="ARBA" id="ARBA00023136"/>
    </source>
</evidence>
<evidence type="ECO:0000313" key="7">
    <source>
        <dbReference type="EMBL" id="KAJ2004412.1"/>
    </source>
</evidence>
<proteinExistence type="predicted"/>
<evidence type="ECO:0000256" key="6">
    <source>
        <dbReference type="SAM" id="Phobius"/>
    </source>
</evidence>
<feature type="transmembrane region" description="Helical" evidence="6">
    <location>
        <begin position="233"/>
        <end position="253"/>
    </location>
</feature>
<evidence type="ECO:0000256" key="1">
    <source>
        <dbReference type="ARBA" id="ARBA00004141"/>
    </source>
</evidence>
<reference evidence="7" key="1">
    <citation type="submission" date="2022-07" db="EMBL/GenBank/DDBJ databases">
        <title>Phylogenomic reconstructions and comparative analyses of Kickxellomycotina fungi.</title>
        <authorList>
            <person name="Reynolds N.K."/>
            <person name="Stajich J.E."/>
            <person name="Barry K."/>
            <person name="Grigoriev I.V."/>
            <person name="Crous P."/>
            <person name="Smith M.E."/>
        </authorList>
    </citation>
    <scope>NUCLEOTIDE SEQUENCE</scope>
    <source>
        <strain evidence="7">IMI 214461</strain>
    </source>
</reference>
<dbReference type="InterPro" id="IPR006726">
    <property type="entry name" value="PHBA_efflux_AaeB/fusaric-R"/>
</dbReference>
<dbReference type="PANTHER" id="PTHR47804">
    <property type="entry name" value="60S RIBOSOMAL PROTEIN L19"/>
    <property type="match status" value="1"/>
</dbReference>
<dbReference type="InterPro" id="IPR023244">
    <property type="entry name" value="Brefeldin_A-sensitivity_4"/>
</dbReference>
<keyword evidence="4 6" id="KW-0472">Membrane</keyword>
<accession>A0A9W8BEP8</accession>
<feature type="transmembrane region" description="Helical" evidence="6">
    <location>
        <begin position="664"/>
        <end position="691"/>
    </location>
</feature>
<evidence type="ECO:0000256" key="5">
    <source>
        <dbReference type="SAM" id="MobiDB-lite"/>
    </source>
</evidence>
<feature type="transmembrane region" description="Helical" evidence="6">
    <location>
        <begin position="259"/>
        <end position="280"/>
    </location>
</feature>
<dbReference type="EMBL" id="JANBQF010000156">
    <property type="protein sequence ID" value="KAJ2004412.1"/>
    <property type="molecule type" value="Genomic_DNA"/>
</dbReference>
<protein>
    <recommendedName>
        <fullName evidence="9">DUF2421 domain-containing protein</fullName>
    </recommendedName>
</protein>
<dbReference type="PANTHER" id="PTHR47804:SF3">
    <property type="entry name" value="PROTEIN BRE4"/>
    <property type="match status" value="1"/>
</dbReference>
<evidence type="ECO:0008006" key="9">
    <source>
        <dbReference type="Google" id="ProtNLM"/>
    </source>
</evidence>
<evidence type="ECO:0000256" key="3">
    <source>
        <dbReference type="ARBA" id="ARBA00022989"/>
    </source>
</evidence>
<feature type="transmembrane region" description="Helical" evidence="6">
    <location>
        <begin position="767"/>
        <end position="789"/>
    </location>
</feature>
<organism evidence="7 8">
    <name type="scientific">Coemansia thaxteri</name>
    <dbReference type="NCBI Taxonomy" id="2663907"/>
    <lineage>
        <taxon>Eukaryota</taxon>
        <taxon>Fungi</taxon>
        <taxon>Fungi incertae sedis</taxon>
        <taxon>Zoopagomycota</taxon>
        <taxon>Kickxellomycotina</taxon>
        <taxon>Kickxellomycetes</taxon>
        <taxon>Kickxellales</taxon>
        <taxon>Kickxellaceae</taxon>
        <taxon>Coemansia</taxon>
    </lineage>
</organism>
<dbReference type="OrthoDB" id="68611at2759"/>
<gene>
    <name evidence="7" type="ORF">H4R26_002531</name>
</gene>
<keyword evidence="3 6" id="KW-1133">Transmembrane helix</keyword>
<dbReference type="PRINTS" id="PR02047">
    <property type="entry name" value="BREFELDNASP4"/>
</dbReference>
<dbReference type="AlphaFoldDB" id="A0A9W8BEP8"/>
<evidence type="ECO:0000313" key="8">
    <source>
        <dbReference type="Proteomes" id="UP001150907"/>
    </source>
</evidence>
<keyword evidence="8" id="KW-1185">Reference proteome</keyword>
<feature type="transmembrane region" description="Helical" evidence="6">
    <location>
        <begin position="737"/>
        <end position="755"/>
    </location>
</feature>
<feature type="region of interest" description="Disordered" evidence="5">
    <location>
        <begin position="1"/>
        <end position="21"/>
    </location>
</feature>
<feature type="transmembrane region" description="Helical" evidence="6">
    <location>
        <begin position="711"/>
        <end position="730"/>
    </location>
</feature>
<comment type="caution">
    <text evidence="7">The sequence shown here is derived from an EMBL/GenBank/DDBJ whole genome shotgun (WGS) entry which is preliminary data.</text>
</comment>
<keyword evidence="2 6" id="KW-0812">Transmembrane</keyword>
<name>A0A9W8BEP8_9FUNG</name>
<dbReference type="InterPro" id="IPR052430">
    <property type="entry name" value="IVT-Associated"/>
</dbReference>
<evidence type="ECO:0000256" key="2">
    <source>
        <dbReference type="ARBA" id="ARBA00022692"/>
    </source>
</evidence>
<feature type="compositionally biased region" description="Polar residues" evidence="5">
    <location>
        <begin position="33"/>
        <end position="49"/>
    </location>
</feature>
<feature type="transmembrane region" description="Helical" evidence="6">
    <location>
        <begin position="140"/>
        <end position="161"/>
    </location>
</feature>
<comment type="subcellular location">
    <subcellularLocation>
        <location evidence="1">Membrane</location>
        <topology evidence="1">Multi-pass membrane protein</topology>
    </subcellularLocation>
</comment>
<dbReference type="Pfam" id="PF04632">
    <property type="entry name" value="FUSC"/>
    <property type="match status" value="1"/>
</dbReference>
<dbReference type="GO" id="GO:0016020">
    <property type="term" value="C:membrane"/>
    <property type="evidence" value="ECO:0007669"/>
    <property type="project" value="UniProtKB-SubCell"/>
</dbReference>
<feature type="transmembrane region" description="Helical" evidence="6">
    <location>
        <begin position="300"/>
        <end position="321"/>
    </location>
</feature>
<feature type="region of interest" description="Disordered" evidence="5">
    <location>
        <begin position="33"/>
        <end position="97"/>
    </location>
</feature>